<dbReference type="RefSeq" id="WP_062608845.1">
    <property type="nucleotide sequence ID" value="NZ_FCOX02000033.1"/>
</dbReference>
<evidence type="ECO:0000256" key="1">
    <source>
        <dbReference type="SAM" id="SignalP"/>
    </source>
</evidence>
<evidence type="ECO:0000313" key="3">
    <source>
        <dbReference type="Proteomes" id="UP000071859"/>
    </source>
</evidence>
<dbReference type="AlphaFoldDB" id="A0A158DM14"/>
<reference evidence="2" key="1">
    <citation type="submission" date="2016-01" db="EMBL/GenBank/DDBJ databases">
        <authorList>
            <person name="Peeters C."/>
        </authorList>
    </citation>
    <scope>NUCLEOTIDE SEQUENCE</scope>
    <source>
        <strain evidence="2">LMG 29321</strain>
    </source>
</reference>
<keyword evidence="1" id="KW-0732">Signal</keyword>
<name>A0A158DM14_9BURK</name>
<dbReference type="Proteomes" id="UP000071859">
    <property type="component" value="Unassembled WGS sequence"/>
</dbReference>
<dbReference type="OrthoDB" id="598472at2"/>
<accession>A0A158DM14</accession>
<feature type="signal peptide" evidence="1">
    <location>
        <begin position="1"/>
        <end position="20"/>
    </location>
</feature>
<feature type="chain" id="PRO_5007624281" evidence="1">
    <location>
        <begin position="21"/>
        <end position="141"/>
    </location>
</feature>
<proteinExistence type="predicted"/>
<sequence>MARKTLTAKAAATVSPVVMAAAWERFPRGEDFGLEPLVLPAFKMPKFGNAAGVSASWNDAAVRIARTTKNGVRVTFDGSTKEYRSVKEAFTALRLPIQKHIKFRGVLKKSLREAFAAPDGKVYMFEIAGERREEGDDAIKI</sequence>
<dbReference type="EMBL" id="FCOX02000033">
    <property type="protein sequence ID" value="SAK95236.1"/>
    <property type="molecule type" value="Genomic_DNA"/>
</dbReference>
<evidence type="ECO:0000313" key="2">
    <source>
        <dbReference type="EMBL" id="SAK95236.1"/>
    </source>
</evidence>
<keyword evidence="3" id="KW-1185">Reference proteome</keyword>
<comment type="caution">
    <text evidence="2">The sequence shown here is derived from an EMBL/GenBank/DDBJ whole genome shotgun (WGS) entry which is preliminary data.</text>
</comment>
<gene>
    <name evidence="2" type="ORF">AWB78_05317</name>
</gene>
<protein>
    <submittedName>
        <fullName evidence="2">Uncharacterized protein</fullName>
    </submittedName>
</protein>
<organism evidence="2 3">
    <name type="scientific">Caballeronia calidae</name>
    <dbReference type="NCBI Taxonomy" id="1777139"/>
    <lineage>
        <taxon>Bacteria</taxon>
        <taxon>Pseudomonadati</taxon>
        <taxon>Pseudomonadota</taxon>
        <taxon>Betaproteobacteria</taxon>
        <taxon>Burkholderiales</taxon>
        <taxon>Burkholderiaceae</taxon>
        <taxon>Caballeronia</taxon>
    </lineage>
</organism>